<gene>
    <name evidence="2" type="ORF">DPMN_183614</name>
</gene>
<evidence type="ECO:0000313" key="2">
    <source>
        <dbReference type="EMBL" id="KAH3749123.1"/>
    </source>
</evidence>
<feature type="compositionally biased region" description="Polar residues" evidence="1">
    <location>
        <begin position="1"/>
        <end position="24"/>
    </location>
</feature>
<feature type="region of interest" description="Disordered" evidence="1">
    <location>
        <begin position="1"/>
        <end position="51"/>
    </location>
</feature>
<keyword evidence="3" id="KW-1185">Reference proteome</keyword>
<evidence type="ECO:0000256" key="1">
    <source>
        <dbReference type="SAM" id="MobiDB-lite"/>
    </source>
</evidence>
<protein>
    <submittedName>
        <fullName evidence="2">Uncharacterized protein</fullName>
    </submittedName>
</protein>
<reference evidence="2" key="1">
    <citation type="journal article" date="2019" name="bioRxiv">
        <title>The Genome of the Zebra Mussel, Dreissena polymorpha: A Resource for Invasive Species Research.</title>
        <authorList>
            <person name="McCartney M.A."/>
            <person name="Auch B."/>
            <person name="Kono T."/>
            <person name="Mallez S."/>
            <person name="Zhang Y."/>
            <person name="Obille A."/>
            <person name="Becker A."/>
            <person name="Abrahante J.E."/>
            <person name="Garbe J."/>
            <person name="Badalamenti J.P."/>
            <person name="Herman A."/>
            <person name="Mangelson H."/>
            <person name="Liachko I."/>
            <person name="Sullivan S."/>
            <person name="Sone E.D."/>
            <person name="Koren S."/>
            <person name="Silverstein K.A.T."/>
            <person name="Beckman K.B."/>
            <person name="Gohl D.M."/>
        </authorList>
    </citation>
    <scope>NUCLEOTIDE SEQUENCE</scope>
    <source>
        <strain evidence="2">Duluth1</strain>
        <tissue evidence="2">Whole animal</tissue>
    </source>
</reference>
<proteinExistence type="predicted"/>
<organism evidence="2 3">
    <name type="scientific">Dreissena polymorpha</name>
    <name type="common">Zebra mussel</name>
    <name type="synonym">Mytilus polymorpha</name>
    <dbReference type="NCBI Taxonomy" id="45954"/>
    <lineage>
        <taxon>Eukaryota</taxon>
        <taxon>Metazoa</taxon>
        <taxon>Spiralia</taxon>
        <taxon>Lophotrochozoa</taxon>
        <taxon>Mollusca</taxon>
        <taxon>Bivalvia</taxon>
        <taxon>Autobranchia</taxon>
        <taxon>Heteroconchia</taxon>
        <taxon>Euheterodonta</taxon>
        <taxon>Imparidentia</taxon>
        <taxon>Neoheterodontei</taxon>
        <taxon>Myida</taxon>
        <taxon>Dreissenoidea</taxon>
        <taxon>Dreissenidae</taxon>
        <taxon>Dreissena</taxon>
    </lineage>
</organism>
<sequence length="77" mass="8516">MPLSGGSPTQRSRIQTHQGRRSQPTAPPRSSMLPKTSRVPGDLHNPDSTRGSVAWIIPDLETRSLVKRGGNQRPFWS</sequence>
<name>A0A9D4I6H8_DREPO</name>
<comment type="caution">
    <text evidence="2">The sequence shown here is derived from an EMBL/GenBank/DDBJ whole genome shotgun (WGS) entry which is preliminary data.</text>
</comment>
<accession>A0A9D4I6H8</accession>
<dbReference type="Proteomes" id="UP000828390">
    <property type="component" value="Unassembled WGS sequence"/>
</dbReference>
<reference evidence="2" key="2">
    <citation type="submission" date="2020-11" db="EMBL/GenBank/DDBJ databases">
        <authorList>
            <person name="McCartney M.A."/>
            <person name="Auch B."/>
            <person name="Kono T."/>
            <person name="Mallez S."/>
            <person name="Becker A."/>
            <person name="Gohl D.M."/>
            <person name="Silverstein K.A.T."/>
            <person name="Koren S."/>
            <person name="Bechman K.B."/>
            <person name="Herman A."/>
            <person name="Abrahante J.E."/>
            <person name="Garbe J."/>
        </authorList>
    </citation>
    <scope>NUCLEOTIDE SEQUENCE</scope>
    <source>
        <strain evidence="2">Duluth1</strain>
        <tissue evidence="2">Whole animal</tissue>
    </source>
</reference>
<dbReference type="AlphaFoldDB" id="A0A9D4I6H8"/>
<evidence type="ECO:0000313" key="3">
    <source>
        <dbReference type="Proteomes" id="UP000828390"/>
    </source>
</evidence>
<dbReference type="EMBL" id="JAIWYP010000010">
    <property type="protein sequence ID" value="KAH3749123.1"/>
    <property type="molecule type" value="Genomic_DNA"/>
</dbReference>